<keyword evidence="3" id="KW-0547">Nucleotide-binding</keyword>
<dbReference type="PANTHER" id="PTHR42711">
    <property type="entry name" value="ABC TRANSPORTER ATP-BINDING PROTEIN"/>
    <property type="match status" value="1"/>
</dbReference>
<keyword evidence="2" id="KW-0813">Transport</keyword>
<dbReference type="RefSeq" id="WP_091895522.1">
    <property type="nucleotide sequence ID" value="NZ_FOSJ01000002.1"/>
</dbReference>
<evidence type="ECO:0000256" key="4">
    <source>
        <dbReference type="ARBA" id="ARBA00022840"/>
    </source>
</evidence>
<dbReference type="InterPro" id="IPR003439">
    <property type="entry name" value="ABC_transporter-like_ATP-bd"/>
</dbReference>
<dbReference type="SMART" id="SM00382">
    <property type="entry name" value="AAA"/>
    <property type="match status" value="1"/>
</dbReference>
<evidence type="ECO:0000256" key="2">
    <source>
        <dbReference type="ARBA" id="ARBA00022448"/>
    </source>
</evidence>
<gene>
    <name evidence="6" type="ORF">SAMN04488569_1002116</name>
</gene>
<accession>A0A1I3VBW0</accession>
<dbReference type="InterPro" id="IPR017871">
    <property type="entry name" value="ABC_transporter-like_CS"/>
</dbReference>
<dbReference type="Gene3D" id="3.40.50.300">
    <property type="entry name" value="P-loop containing nucleotide triphosphate hydrolases"/>
    <property type="match status" value="1"/>
</dbReference>
<feature type="domain" description="ABC transporter" evidence="5">
    <location>
        <begin position="4"/>
        <end position="230"/>
    </location>
</feature>
<name>A0A1I3VBW0_9LACT</name>
<dbReference type="GO" id="GO:0016887">
    <property type="term" value="F:ATP hydrolysis activity"/>
    <property type="evidence" value="ECO:0007669"/>
    <property type="project" value="InterPro"/>
</dbReference>
<comment type="similarity">
    <text evidence="1">Belongs to the ABC transporter superfamily.</text>
</comment>
<dbReference type="OrthoDB" id="9804819at2"/>
<organism evidence="6 7">
    <name type="scientific">Marinilactibacillus piezotolerans</name>
    <dbReference type="NCBI Taxonomy" id="258723"/>
    <lineage>
        <taxon>Bacteria</taxon>
        <taxon>Bacillati</taxon>
        <taxon>Bacillota</taxon>
        <taxon>Bacilli</taxon>
        <taxon>Lactobacillales</taxon>
        <taxon>Carnobacteriaceae</taxon>
        <taxon>Marinilactibacillus</taxon>
    </lineage>
</organism>
<sequence length="299" mass="33503">MSILEVKHLSKLFGKQAALKDVSFNLGGGEILGFIGPNGAGKSTTIRIILGMLKATEGSVTLFGKDAWDDAVEVHKRIAYVPGDVNLWPNLTGGEVIDLFLSMRGVEVKAARKEELMREFEFDPTKKCRSYSKGNRQKVALIAAFAADADLYILDEPTSGLDPLQERVFQEHIKKVKEKGASVLLSSHILSEVEELCDTVAIIRKGKIVESGKLDELKHLTRTQVKLQVLESVDHLQEKNYIHEFIKDKDKVFFQLDSNHTDDLIREIQGHGIVKFESTPPKLEDLFMRHYSRSSEGDV</sequence>
<dbReference type="GO" id="GO:0005524">
    <property type="term" value="F:ATP binding"/>
    <property type="evidence" value="ECO:0007669"/>
    <property type="project" value="UniProtKB-KW"/>
</dbReference>
<dbReference type="InterPro" id="IPR050763">
    <property type="entry name" value="ABC_transporter_ATP-binding"/>
</dbReference>
<protein>
    <submittedName>
        <fullName evidence="6">ABC-2 type transport system ATP-binding protein</fullName>
    </submittedName>
</protein>
<dbReference type="InterPro" id="IPR025302">
    <property type="entry name" value="DrrA1/2-like_C"/>
</dbReference>
<evidence type="ECO:0000313" key="7">
    <source>
        <dbReference type="Proteomes" id="UP000199589"/>
    </source>
</evidence>
<proteinExistence type="inferred from homology"/>
<keyword evidence="4 6" id="KW-0067">ATP-binding</keyword>
<dbReference type="InterPro" id="IPR027417">
    <property type="entry name" value="P-loop_NTPase"/>
</dbReference>
<dbReference type="EMBL" id="FOSJ01000002">
    <property type="protein sequence ID" value="SFJ92499.1"/>
    <property type="molecule type" value="Genomic_DNA"/>
</dbReference>
<dbReference type="SUPFAM" id="SSF52540">
    <property type="entry name" value="P-loop containing nucleoside triphosphate hydrolases"/>
    <property type="match status" value="1"/>
</dbReference>
<evidence type="ECO:0000256" key="1">
    <source>
        <dbReference type="ARBA" id="ARBA00005417"/>
    </source>
</evidence>
<evidence type="ECO:0000259" key="5">
    <source>
        <dbReference type="PROSITE" id="PS50893"/>
    </source>
</evidence>
<reference evidence="7" key="1">
    <citation type="submission" date="2016-10" db="EMBL/GenBank/DDBJ databases">
        <authorList>
            <person name="Varghese N."/>
            <person name="Submissions S."/>
        </authorList>
    </citation>
    <scope>NUCLEOTIDE SEQUENCE [LARGE SCALE GENOMIC DNA]</scope>
    <source>
        <strain evidence="7">DSM 16108</strain>
    </source>
</reference>
<dbReference type="Pfam" id="PF13732">
    <property type="entry name" value="DrrA1-3_C"/>
    <property type="match status" value="1"/>
</dbReference>
<dbReference type="PANTHER" id="PTHR42711:SF5">
    <property type="entry name" value="ABC TRANSPORTER ATP-BINDING PROTEIN NATA"/>
    <property type="match status" value="1"/>
</dbReference>
<dbReference type="PROSITE" id="PS50893">
    <property type="entry name" value="ABC_TRANSPORTER_2"/>
    <property type="match status" value="1"/>
</dbReference>
<dbReference type="AlphaFoldDB" id="A0A1I3VBW0"/>
<evidence type="ECO:0000313" key="6">
    <source>
        <dbReference type="EMBL" id="SFJ92499.1"/>
    </source>
</evidence>
<dbReference type="Proteomes" id="UP000199589">
    <property type="component" value="Unassembled WGS sequence"/>
</dbReference>
<dbReference type="CDD" id="cd03230">
    <property type="entry name" value="ABC_DR_subfamily_A"/>
    <property type="match status" value="1"/>
</dbReference>
<dbReference type="Pfam" id="PF00005">
    <property type="entry name" value="ABC_tran"/>
    <property type="match status" value="1"/>
</dbReference>
<dbReference type="PROSITE" id="PS00211">
    <property type="entry name" value="ABC_TRANSPORTER_1"/>
    <property type="match status" value="1"/>
</dbReference>
<keyword evidence="7" id="KW-1185">Reference proteome</keyword>
<evidence type="ECO:0000256" key="3">
    <source>
        <dbReference type="ARBA" id="ARBA00022741"/>
    </source>
</evidence>
<dbReference type="InterPro" id="IPR003593">
    <property type="entry name" value="AAA+_ATPase"/>
</dbReference>